<evidence type="ECO:0000256" key="1">
    <source>
        <dbReference type="ARBA" id="ARBA00044953"/>
    </source>
</evidence>
<dbReference type="PANTHER" id="PTHR21184">
    <property type="entry name" value="MENORIN (DENDRITIC BRANCHING PROTEIN)"/>
    <property type="match status" value="1"/>
</dbReference>
<comment type="similarity">
    <text evidence="1">Belongs to the menorin family.</text>
</comment>
<evidence type="ECO:0000259" key="3">
    <source>
        <dbReference type="Pfam" id="PF25161"/>
    </source>
</evidence>
<dbReference type="Proteomes" id="UP001201812">
    <property type="component" value="Unassembled WGS sequence"/>
</dbReference>
<evidence type="ECO:0000313" key="5">
    <source>
        <dbReference type="Proteomes" id="UP001201812"/>
    </source>
</evidence>
<organism evidence="4 5">
    <name type="scientific">Ditylenchus destructor</name>
    <dbReference type="NCBI Taxonomy" id="166010"/>
    <lineage>
        <taxon>Eukaryota</taxon>
        <taxon>Metazoa</taxon>
        <taxon>Ecdysozoa</taxon>
        <taxon>Nematoda</taxon>
        <taxon>Chromadorea</taxon>
        <taxon>Rhabditida</taxon>
        <taxon>Tylenchina</taxon>
        <taxon>Tylenchomorpha</taxon>
        <taxon>Sphaerularioidea</taxon>
        <taxon>Anguinidae</taxon>
        <taxon>Anguininae</taxon>
        <taxon>Ditylenchus</taxon>
    </lineage>
</organism>
<feature type="domain" description="Menorin C-terminal" evidence="3">
    <location>
        <begin position="476"/>
        <end position="614"/>
    </location>
</feature>
<keyword evidence="5" id="KW-1185">Reference proteome</keyword>
<evidence type="ECO:0000259" key="2">
    <source>
        <dbReference type="Pfam" id="PF10223"/>
    </source>
</evidence>
<sequence>MVEADAQQPSSSTWEAQPGRDQIVRNREVCSFTAPARHVHGKGTATTSSASSEVPNFSNFRKSSKDCIQNRKCDSQGILLDDLVDQCPNCTNMVKPMDSLYFLTCLLYPRRNSVRWPVIFFFLLAIIAQLPHRSVSASEETNREIVSAWIAVPERNRAVRSLFRPVNDEVIFSSPKQQFSFDEWVNRTQQNGGDFLNHSAYAEGEVLLFRTKKNRHRAIAVMSTHTSSKFSDSLTFKEWLRKVYSQDRALKVSVRTTEVVRQVLQHLYASKDGFRAPIIIHANVFDSGRHSLEKTVDPVVFIRTVHQLLPEAVVSLGWTPSADYSVVNRLDWASTFRLVEYVYDLDQPVIINMKLNDAVHSVDQLEWLLGTDRPSIYLLLKGEITDFIDSDSALQKLRSIGSSSGTGSHKILYDVDESWKARLDRVTPAVSIKKKRSVEPERWQNVVFPSFYAMLSTSVVSSNGVAFLGWPSSLFVREISPSRKSGMVIQLFDTNPDSIDSPIVDDAIEVFVGHNGRVSIENQQANTKDGYHRSSSAKLPAWPCYAFEVFDKGWRVEMDIWSEECPEGDLKDSTVKKVKGEGANYRTFVQLDTPVARSRKTRNVAIGKLGDVSCSITLSLGHKR</sequence>
<protein>
    <submittedName>
        <fullName evidence="4">Protein FAM</fullName>
    </submittedName>
</protein>
<feature type="domain" description="Menorin-like" evidence="2">
    <location>
        <begin position="198"/>
        <end position="418"/>
    </location>
</feature>
<dbReference type="EMBL" id="JAKKPZ010000005">
    <property type="protein sequence ID" value="KAI1720682.1"/>
    <property type="molecule type" value="Genomic_DNA"/>
</dbReference>
<name>A0AAD4NAU1_9BILA</name>
<dbReference type="InterPro" id="IPR057489">
    <property type="entry name" value="Menorin_C"/>
</dbReference>
<dbReference type="AlphaFoldDB" id="A0AAD4NAU1"/>
<comment type="caution">
    <text evidence="4">The sequence shown here is derived from an EMBL/GenBank/DDBJ whole genome shotgun (WGS) entry which is preliminary data.</text>
</comment>
<dbReference type="Pfam" id="PF10223">
    <property type="entry name" value="Menorin_N"/>
    <property type="match status" value="1"/>
</dbReference>
<proteinExistence type="inferred from homology"/>
<dbReference type="InterPro" id="IPR019356">
    <property type="entry name" value="Menorin_dom"/>
</dbReference>
<evidence type="ECO:0000313" key="4">
    <source>
        <dbReference type="EMBL" id="KAI1720682.1"/>
    </source>
</evidence>
<accession>A0AAD4NAU1</accession>
<dbReference type="PANTHER" id="PTHR21184:SF6">
    <property type="entry name" value="CONSERVED PLASMA MEMBRANE PROTEIN"/>
    <property type="match status" value="1"/>
</dbReference>
<reference evidence="4" key="1">
    <citation type="submission" date="2022-01" db="EMBL/GenBank/DDBJ databases">
        <title>Genome Sequence Resource for Two Populations of Ditylenchus destructor, the Migratory Endoparasitic Phytonematode.</title>
        <authorList>
            <person name="Zhang H."/>
            <person name="Lin R."/>
            <person name="Xie B."/>
        </authorList>
    </citation>
    <scope>NUCLEOTIDE SEQUENCE</scope>
    <source>
        <strain evidence="4">BazhouSP</strain>
    </source>
</reference>
<dbReference type="Pfam" id="PF25161">
    <property type="entry name" value="Menorin_C"/>
    <property type="match status" value="1"/>
</dbReference>
<gene>
    <name evidence="4" type="ORF">DdX_04925</name>
</gene>
<dbReference type="GO" id="GO:0005615">
    <property type="term" value="C:extracellular space"/>
    <property type="evidence" value="ECO:0007669"/>
    <property type="project" value="TreeGrafter"/>
</dbReference>